<evidence type="ECO:0000256" key="2">
    <source>
        <dbReference type="ARBA" id="ARBA00006914"/>
    </source>
</evidence>
<evidence type="ECO:0000259" key="11">
    <source>
        <dbReference type="SMART" id="SM00382"/>
    </source>
</evidence>
<evidence type="ECO:0000313" key="14">
    <source>
        <dbReference type="Proteomes" id="UP000440578"/>
    </source>
</evidence>
<keyword evidence="10" id="KW-0653">Protein transport</keyword>
<keyword evidence="10" id="KW-0813">Transport</keyword>
<dbReference type="FunFam" id="1.10.8.60:FF:000026">
    <property type="entry name" value="vesicle-fusing ATPase isoform X1"/>
    <property type="match status" value="1"/>
</dbReference>
<dbReference type="InterPro" id="IPR004201">
    <property type="entry name" value="Cdc48_dom2"/>
</dbReference>
<comment type="function">
    <text evidence="10">Required for vesicle-mediated transport. Catalyzes the fusion of transport vesicles within the Golgi cisternae. Is also required for transport from the endoplasmic reticulum to the Golgi stack. Seems to function as a fusion protein required for the delivery of cargo proteins to all compartments of the Golgi stack independent of vesicle origin.</text>
</comment>
<dbReference type="SMART" id="SM00382">
    <property type="entry name" value="AAA"/>
    <property type="match status" value="2"/>
</dbReference>
<dbReference type="GO" id="GO:0035494">
    <property type="term" value="P:SNARE complex disassembly"/>
    <property type="evidence" value="ECO:0007669"/>
    <property type="project" value="InterPro"/>
</dbReference>
<dbReference type="Gene3D" id="3.10.330.10">
    <property type="match status" value="1"/>
</dbReference>
<dbReference type="Gene3D" id="1.10.8.60">
    <property type="match status" value="2"/>
</dbReference>
<evidence type="ECO:0000256" key="8">
    <source>
        <dbReference type="ARBA" id="ARBA00022840"/>
    </source>
</evidence>
<evidence type="ECO:0000256" key="9">
    <source>
        <dbReference type="ARBA" id="ARBA00048883"/>
    </source>
</evidence>
<dbReference type="FunFam" id="3.40.50.300:FF:000154">
    <property type="entry name" value="Vesicle-fusing ATPase 1"/>
    <property type="match status" value="1"/>
</dbReference>
<dbReference type="Pfam" id="PF21964">
    <property type="entry name" value="NSF_ATPase_lid"/>
    <property type="match status" value="1"/>
</dbReference>
<feature type="domain" description="CDC48 N-terminal subdomain" evidence="12">
    <location>
        <begin position="23"/>
        <end position="105"/>
    </location>
</feature>
<gene>
    <name evidence="13" type="primary">NSF</name>
    <name evidence="13" type="ORF">FJT64_004100</name>
</gene>
<dbReference type="InterPro" id="IPR003959">
    <property type="entry name" value="ATPase_AAA_core"/>
</dbReference>
<dbReference type="GO" id="GO:0006891">
    <property type="term" value="P:intra-Golgi vesicle-mediated transport"/>
    <property type="evidence" value="ECO:0007669"/>
    <property type="project" value="TreeGrafter"/>
</dbReference>
<dbReference type="FunFam" id="3.40.50.300:FF:000166">
    <property type="entry name" value="vesicle-fusing ATPase isoform X1"/>
    <property type="match status" value="1"/>
</dbReference>
<name>A0A6A4W655_AMPAM</name>
<organism evidence="13 14">
    <name type="scientific">Amphibalanus amphitrite</name>
    <name type="common">Striped barnacle</name>
    <name type="synonym">Balanus amphitrite</name>
    <dbReference type="NCBI Taxonomy" id="1232801"/>
    <lineage>
        <taxon>Eukaryota</taxon>
        <taxon>Metazoa</taxon>
        <taxon>Ecdysozoa</taxon>
        <taxon>Arthropoda</taxon>
        <taxon>Crustacea</taxon>
        <taxon>Multicrustacea</taxon>
        <taxon>Cirripedia</taxon>
        <taxon>Thoracica</taxon>
        <taxon>Thoracicalcarea</taxon>
        <taxon>Balanomorpha</taxon>
        <taxon>Balanoidea</taxon>
        <taxon>Balanidae</taxon>
        <taxon>Amphibalaninae</taxon>
        <taxon>Amphibalanus</taxon>
    </lineage>
</organism>
<reference evidence="13 14" key="1">
    <citation type="submission" date="2019-07" db="EMBL/GenBank/DDBJ databases">
        <title>Draft genome assembly of a fouling barnacle, Amphibalanus amphitrite (Darwin, 1854): The first reference genome for Thecostraca.</title>
        <authorList>
            <person name="Kim W."/>
        </authorList>
    </citation>
    <scope>NUCLEOTIDE SEQUENCE [LARGE SCALE GENOMIC DNA]</scope>
    <source>
        <strain evidence="13">SNU_AA5</strain>
        <tissue evidence="13">Soma without cirri and trophi</tissue>
    </source>
</reference>
<dbReference type="EC" id="3.6.4.6" evidence="3 10"/>
<evidence type="ECO:0000256" key="6">
    <source>
        <dbReference type="ARBA" id="ARBA00022741"/>
    </source>
</evidence>
<dbReference type="PANTHER" id="PTHR23078:SF3">
    <property type="entry name" value="VESICLE-FUSING ATPASE"/>
    <property type="match status" value="1"/>
</dbReference>
<dbReference type="Pfam" id="PF02933">
    <property type="entry name" value="CDC48_2"/>
    <property type="match status" value="1"/>
</dbReference>
<dbReference type="Proteomes" id="UP000440578">
    <property type="component" value="Unassembled WGS sequence"/>
</dbReference>
<evidence type="ECO:0000256" key="5">
    <source>
        <dbReference type="ARBA" id="ARBA00022723"/>
    </source>
</evidence>
<comment type="subcellular location">
    <subcellularLocation>
        <location evidence="1 10">Cytoplasm</location>
    </subcellularLocation>
</comment>
<keyword evidence="7 10" id="KW-0378">Hydrolase</keyword>
<accession>A0A6A4W655</accession>
<keyword evidence="14" id="KW-1185">Reference proteome</keyword>
<evidence type="ECO:0000259" key="12">
    <source>
        <dbReference type="SMART" id="SM01073"/>
    </source>
</evidence>
<keyword evidence="5 10" id="KW-0479">Metal-binding</keyword>
<keyword evidence="10" id="KW-0931">ER-Golgi transport</keyword>
<dbReference type="Gene3D" id="2.40.40.20">
    <property type="match status" value="1"/>
</dbReference>
<protein>
    <recommendedName>
        <fullName evidence="3 10">Vesicle-fusing ATPase</fullName>
        <ecNumber evidence="3 10">3.6.4.6</ecNumber>
    </recommendedName>
</protein>
<evidence type="ECO:0000256" key="1">
    <source>
        <dbReference type="ARBA" id="ARBA00004496"/>
    </source>
</evidence>
<keyword evidence="8 10" id="KW-0067">ATP-binding</keyword>
<comment type="similarity">
    <text evidence="2 10">Belongs to the AAA ATPase family.</text>
</comment>
<dbReference type="GO" id="GO:0005795">
    <property type="term" value="C:Golgi stack"/>
    <property type="evidence" value="ECO:0007669"/>
    <property type="project" value="TreeGrafter"/>
</dbReference>
<keyword evidence="4 10" id="KW-0963">Cytoplasm</keyword>
<dbReference type="SUPFAM" id="SSF54585">
    <property type="entry name" value="Cdc48 domain 2-like"/>
    <property type="match status" value="1"/>
</dbReference>
<comment type="caution">
    <text evidence="13">The sequence shown here is derived from an EMBL/GenBank/DDBJ whole genome shotgun (WGS) entry which is preliminary data.</text>
</comment>
<feature type="domain" description="AAA+ ATPase" evidence="11">
    <location>
        <begin position="270"/>
        <end position="476"/>
    </location>
</feature>
<dbReference type="PANTHER" id="PTHR23078">
    <property type="entry name" value="VESICULAR-FUSION PROTEIN NSF"/>
    <property type="match status" value="1"/>
</dbReference>
<dbReference type="SMART" id="SM01073">
    <property type="entry name" value="CDC48_N"/>
    <property type="match status" value="1"/>
</dbReference>
<dbReference type="InterPro" id="IPR027417">
    <property type="entry name" value="P-loop_NTPase"/>
</dbReference>
<dbReference type="Pfam" id="PF17862">
    <property type="entry name" value="AAA_lid_3"/>
    <property type="match status" value="1"/>
</dbReference>
<comment type="catalytic activity">
    <reaction evidence="9 10">
        <text>ATP + H2O = ADP + phosphate + H(+)</text>
        <dbReference type="Rhea" id="RHEA:13065"/>
        <dbReference type="ChEBI" id="CHEBI:15377"/>
        <dbReference type="ChEBI" id="CHEBI:15378"/>
        <dbReference type="ChEBI" id="CHEBI:30616"/>
        <dbReference type="ChEBI" id="CHEBI:43474"/>
        <dbReference type="ChEBI" id="CHEBI:456216"/>
        <dbReference type="EC" id="3.6.4.6"/>
    </reaction>
</comment>
<proteinExistence type="inferred from homology"/>
<comment type="cofactor">
    <cofactor evidence="10">
        <name>Mg(2+)</name>
        <dbReference type="ChEBI" id="CHEBI:18420"/>
    </cofactor>
    <text evidence="10">Binds 1 Mg(2+) ion per subunit.</text>
</comment>
<dbReference type="Gene3D" id="3.40.50.300">
    <property type="entry name" value="P-loop containing nucleotide triphosphate hydrolases"/>
    <property type="match status" value="3"/>
</dbReference>
<evidence type="ECO:0000256" key="10">
    <source>
        <dbReference type="RuleBase" id="RU367045"/>
    </source>
</evidence>
<keyword evidence="6 10" id="KW-0547">Nucleotide-binding</keyword>
<dbReference type="GO" id="GO:0046872">
    <property type="term" value="F:metal ion binding"/>
    <property type="evidence" value="ECO:0007669"/>
    <property type="project" value="UniProtKB-UniRule"/>
</dbReference>
<dbReference type="InterPro" id="IPR041569">
    <property type="entry name" value="AAA_lid_3"/>
</dbReference>
<dbReference type="CDD" id="cd00009">
    <property type="entry name" value="AAA"/>
    <property type="match status" value="1"/>
</dbReference>
<dbReference type="GO" id="GO:0005524">
    <property type="term" value="F:ATP binding"/>
    <property type="evidence" value="ECO:0007669"/>
    <property type="project" value="UniProtKB-UniRule"/>
</dbReference>
<dbReference type="GO" id="GO:0016887">
    <property type="term" value="F:ATP hydrolysis activity"/>
    <property type="evidence" value="ECO:0007669"/>
    <property type="project" value="InterPro"/>
</dbReference>
<dbReference type="InterPro" id="IPR003338">
    <property type="entry name" value="CDC4_N-term_subdom"/>
</dbReference>
<dbReference type="EMBL" id="VIIS01001428">
    <property type="protein sequence ID" value="KAF0298502.1"/>
    <property type="molecule type" value="Genomic_DNA"/>
</dbReference>
<dbReference type="InterPro" id="IPR029067">
    <property type="entry name" value="CDC48_domain_2-like_sf"/>
</dbReference>
<dbReference type="InterPro" id="IPR054419">
    <property type="entry name" value="NSF_ATPase_lid"/>
</dbReference>
<dbReference type="SUPFAM" id="SSF50692">
    <property type="entry name" value="ADC-like"/>
    <property type="match status" value="1"/>
</dbReference>
<evidence type="ECO:0000313" key="13">
    <source>
        <dbReference type="EMBL" id="KAF0298502.1"/>
    </source>
</evidence>
<dbReference type="OrthoDB" id="9982946at2759"/>
<dbReference type="InterPro" id="IPR009010">
    <property type="entry name" value="Asp_de-COase-like_dom_sf"/>
</dbReference>
<dbReference type="GO" id="GO:0043001">
    <property type="term" value="P:Golgi to plasma membrane protein transport"/>
    <property type="evidence" value="ECO:0007669"/>
    <property type="project" value="TreeGrafter"/>
</dbReference>
<keyword evidence="10" id="KW-0460">Magnesium</keyword>
<evidence type="ECO:0000256" key="7">
    <source>
        <dbReference type="ARBA" id="ARBA00022801"/>
    </source>
</evidence>
<dbReference type="InterPro" id="IPR003593">
    <property type="entry name" value="AAA+_ATPase"/>
</dbReference>
<evidence type="ECO:0000256" key="3">
    <source>
        <dbReference type="ARBA" id="ARBA00012674"/>
    </source>
</evidence>
<evidence type="ECO:0000256" key="4">
    <source>
        <dbReference type="ARBA" id="ARBA00022490"/>
    </source>
</evidence>
<dbReference type="SUPFAM" id="SSF52540">
    <property type="entry name" value="P-loop containing nucleoside triphosphate hydrolases"/>
    <property type="match status" value="2"/>
</dbReference>
<dbReference type="Pfam" id="PF00004">
    <property type="entry name" value="AAA"/>
    <property type="match status" value="2"/>
</dbReference>
<dbReference type="InterPro" id="IPR039812">
    <property type="entry name" value="Vesicle-fus_ATPase"/>
</dbReference>
<sequence>MYIHIKEIQLFLPSFSAIAKMLSLKAGKCPTDELSITNCAIANDKQVAEDRTHLEVSTAPGTSFIITCLRHPSVEPGYLGFSLPQRKWASLSIGQELSCRPYTFSNSQYLSAIVLEADFLQKRSTTQEPYDTDKMAAAFSAQFARQAFTVGQLLVFAFENKKMLGLVVKSMQVADMMAIAKGEDSKPRDARIGLLLPNTTVQFEKADNSSLNLVGKSKGTQVRQSLINPDWDFNKMGIGGLDKEFNAIFRRAFASRVFPPEIIEQLGCKHVKGILLYGPPGTGKTLMARQIGQMLNAREPKIVNGPQILDKYVGESEANIRKLFAEAEEEEEKMGPNSGLHIIIFDELDAICKQRGSVASGAGVHDTVVNQLLSKIDGVKQLNNILVIAMLFGVYSVTHLAPPCPVPSNRNALNRPAVCLTRYPSVQHRLIALSDKGNKVDNPSSHAGMTNRRDMIDEALLRPGRLEVQIEIGLPDEHGRGQILGIHTAKMRGYGKIAPDVDLAELAQLTKNFSGAELEGLVRAAQSTALNRLIKASNKVSVDPDAASKICVQRSDFLHALENDIKPAFGTSADMLEHFMSHGIISWGIAVQHIMEDAMLFIRQARSPTSKGVVTVLLEGPPNSGKTAIAAHLAKNSEFPFIKICSPEDMVGFTEAAKVQVIRKLFDDAYRSQLSCIVVDNIERLLEYTSVGPRFSNVVLQALLVLLKKEPPKGRKLLVLATSSRRDVLEQMDMLNAFTTTLRVPNISSSAEIVTVLRETSVFNEQQCRDVEKKLADRRAHIGIRKLLAVVEMCREVPERDRVIKFICRLEEDGHVELM</sequence>
<feature type="domain" description="AAA+ ATPase" evidence="11">
    <location>
        <begin position="612"/>
        <end position="748"/>
    </location>
</feature>
<dbReference type="AlphaFoldDB" id="A0A6A4W655"/>